<keyword evidence="2" id="KW-0238">DNA-binding</keyword>
<evidence type="ECO:0000313" key="6">
    <source>
        <dbReference type="Proteomes" id="UP001310022"/>
    </source>
</evidence>
<sequence length="307" mass="36182">MEQQQLGKRKINLPRDLIKSLEASSMIGGLYLTDMGYYPRADYHFCQRDQGAPEYVLIYCNKGLGWVEFDGKHLPMAKNDFCILPPEKAHAYGAKSENPWSVFWVHFSGPQAKNWFELYHKEGFLQNTHFERKEHRNAMFEEIYATLEMGDSWENLVYINQIFRNYLSSFIWVNHFRGTKNAIKQDIVHQAITIMKDRLGQNLSLEDIAQHVNFSVPYFSKLFRNRTGFAPVDYYIRLRMQQACDLLSFSDKNIKQIGAEVGYEDPYYFSRIFKKTIGQSPSTYRKLQYLEQRGNIQIPKEYDQSTH</sequence>
<evidence type="ECO:0000313" key="5">
    <source>
        <dbReference type="EMBL" id="GJM63193.1"/>
    </source>
</evidence>
<dbReference type="PROSITE" id="PS00041">
    <property type="entry name" value="HTH_ARAC_FAMILY_1"/>
    <property type="match status" value="1"/>
</dbReference>
<protein>
    <submittedName>
        <fullName evidence="5">Transcriptional regulator</fullName>
    </submittedName>
</protein>
<dbReference type="CDD" id="cd06986">
    <property type="entry name" value="cupin_MmsR-like_N"/>
    <property type="match status" value="1"/>
</dbReference>
<dbReference type="Pfam" id="PF12833">
    <property type="entry name" value="HTH_18"/>
    <property type="match status" value="1"/>
</dbReference>
<dbReference type="PROSITE" id="PS01124">
    <property type="entry name" value="HTH_ARAC_FAMILY_2"/>
    <property type="match status" value="1"/>
</dbReference>
<organism evidence="5 6">
    <name type="scientific">Persicobacter diffluens</name>
    <dbReference type="NCBI Taxonomy" id="981"/>
    <lineage>
        <taxon>Bacteria</taxon>
        <taxon>Pseudomonadati</taxon>
        <taxon>Bacteroidota</taxon>
        <taxon>Cytophagia</taxon>
        <taxon>Cytophagales</taxon>
        <taxon>Persicobacteraceae</taxon>
        <taxon>Persicobacter</taxon>
    </lineage>
</organism>
<dbReference type="InterPro" id="IPR003313">
    <property type="entry name" value="AraC-bd"/>
</dbReference>
<dbReference type="InterPro" id="IPR018060">
    <property type="entry name" value="HTH_AraC"/>
</dbReference>
<evidence type="ECO:0000256" key="3">
    <source>
        <dbReference type="ARBA" id="ARBA00023163"/>
    </source>
</evidence>
<dbReference type="PANTHER" id="PTHR43280:SF30">
    <property type="entry name" value="MMSAB OPERON REGULATORY PROTEIN"/>
    <property type="match status" value="1"/>
</dbReference>
<dbReference type="InterPro" id="IPR018062">
    <property type="entry name" value="HTH_AraC-typ_CS"/>
</dbReference>
<dbReference type="RefSeq" id="WP_338238395.1">
    <property type="nucleotide sequence ID" value="NZ_BQKE01000002.1"/>
</dbReference>
<evidence type="ECO:0000256" key="2">
    <source>
        <dbReference type="ARBA" id="ARBA00023125"/>
    </source>
</evidence>
<accession>A0AAN5ANU4</accession>
<dbReference type="PANTHER" id="PTHR43280">
    <property type="entry name" value="ARAC-FAMILY TRANSCRIPTIONAL REGULATOR"/>
    <property type="match status" value="1"/>
</dbReference>
<gene>
    <name evidence="5" type="ORF">PEDI_37450</name>
</gene>
<dbReference type="EMBL" id="BQKE01000002">
    <property type="protein sequence ID" value="GJM63193.1"/>
    <property type="molecule type" value="Genomic_DNA"/>
</dbReference>
<feature type="domain" description="HTH araC/xylS-type" evidence="4">
    <location>
        <begin position="189"/>
        <end position="287"/>
    </location>
</feature>
<dbReference type="Gene3D" id="2.60.120.280">
    <property type="entry name" value="Regulatory protein AraC"/>
    <property type="match status" value="1"/>
</dbReference>
<reference evidence="5 6" key="1">
    <citation type="submission" date="2021-12" db="EMBL/GenBank/DDBJ databases">
        <title>Genome sequencing of bacteria with rrn-lacking chromosome and rrn-plasmid.</title>
        <authorList>
            <person name="Anda M."/>
            <person name="Iwasaki W."/>
        </authorList>
    </citation>
    <scope>NUCLEOTIDE SEQUENCE [LARGE SCALE GENOMIC DNA]</scope>
    <source>
        <strain evidence="5 6">NBRC 15940</strain>
    </source>
</reference>
<proteinExistence type="predicted"/>
<dbReference type="Pfam" id="PF02311">
    <property type="entry name" value="AraC_binding"/>
    <property type="match status" value="1"/>
</dbReference>
<dbReference type="SUPFAM" id="SSF51215">
    <property type="entry name" value="Regulatory protein AraC"/>
    <property type="match status" value="1"/>
</dbReference>
<dbReference type="GO" id="GO:0003700">
    <property type="term" value="F:DNA-binding transcription factor activity"/>
    <property type="evidence" value="ECO:0007669"/>
    <property type="project" value="InterPro"/>
</dbReference>
<keyword evidence="3" id="KW-0804">Transcription</keyword>
<dbReference type="AlphaFoldDB" id="A0AAN5ANU4"/>
<keyword evidence="6" id="KW-1185">Reference proteome</keyword>
<dbReference type="InterPro" id="IPR037923">
    <property type="entry name" value="HTH-like"/>
</dbReference>
<dbReference type="GO" id="GO:0043565">
    <property type="term" value="F:sequence-specific DNA binding"/>
    <property type="evidence" value="ECO:0007669"/>
    <property type="project" value="InterPro"/>
</dbReference>
<dbReference type="SUPFAM" id="SSF46689">
    <property type="entry name" value="Homeodomain-like"/>
    <property type="match status" value="2"/>
</dbReference>
<name>A0AAN5ANU4_9BACT</name>
<keyword evidence="1" id="KW-0805">Transcription regulation</keyword>
<dbReference type="SMART" id="SM00342">
    <property type="entry name" value="HTH_ARAC"/>
    <property type="match status" value="1"/>
</dbReference>
<dbReference type="PRINTS" id="PR00032">
    <property type="entry name" value="HTHARAC"/>
</dbReference>
<comment type="caution">
    <text evidence="5">The sequence shown here is derived from an EMBL/GenBank/DDBJ whole genome shotgun (WGS) entry which is preliminary data.</text>
</comment>
<evidence type="ECO:0000259" key="4">
    <source>
        <dbReference type="PROSITE" id="PS01124"/>
    </source>
</evidence>
<evidence type="ECO:0000256" key="1">
    <source>
        <dbReference type="ARBA" id="ARBA00023015"/>
    </source>
</evidence>
<dbReference type="Gene3D" id="1.10.10.60">
    <property type="entry name" value="Homeodomain-like"/>
    <property type="match status" value="2"/>
</dbReference>
<dbReference type="InterPro" id="IPR020449">
    <property type="entry name" value="Tscrpt_reg_AraC-type_HTH"/>
</dbReference>
<dbReference type="Proteomes" id="UP001310022">
    <property type="component" value="Unassembled WGS sequence"/>
</dbReference>
<dbReference type="InterPro" id="IPR009057">
    <property type="entry name" value="Homeodomain-like_sf"/>
</dbReference>